<dbReference type="Gene3D" id="3.20.20.100">
    <property type="entry name" value="NADP-dependent oxidoreductase domain"/>
    <property type="match status" value="1"/>
</dbReference>
<dbReference type="PRINTS" id="PR00069">
    <property type="entry name" value="ALDKETRDTASE"/>
</dbReference>
<evidence type="ECO:0000256" key="3">
    <source>
        <dbReference type="ARBA" id="ARBA00023002"/>
    </source>
</evidence>
<evidence type="ECO:0000256" key="2">
    <source>
        <dbReference type="ARBA" id="ARBA00022857"/>
    </source>
</evidence>
<dbReference type="RefSeq" id="WP_344342922.1">
    <property type="nucleotide sequence ID" value="NZ_BAAAQT010000006.1"/>
</dbReference>
<organism evidence="5 6">
    <name type="scientific">Agrococcus versicolor</name>
    <dbReference type="NCBI Taxonomy" id="501482"/>
    <lineage>
        <taxon>Bacteria</taxon>
        <taxon>Bacillati</taxon>
        <taxon>Actinomycetota</taxon>
        <taxon>Actinomycetes</taxon>
        <taxon>Micrococcales</taxon>
        <taxon>Microbacteriaceae</taxon>
        <taxon>Agrococcus</taxon>
    </lineage>
</organism>
<feature type="domain" description="NADP-dependent oxidoreductase" evidence="4">
    <location>
        <begin position="31"/>
        <end position="272"/>
    </location>
</feature>
<keyword evidence="6" id="KW-1185">Reference proteome</keyword>
<dbReference type="EMBL" id="BAAAQT010000006">
    <property type="protein sequence ID" value="GAA2174088.1"/>
    <property type="molecule type" value="Genomic_DNA"/>
</dbReference>
<comment type="caution">
    <text evidence="5">The sequence shown here is derived from an EMBL/GenBank/DDBJ whole genome shotgun (WGS) entry which is preliminary data.</text>
</comment>
<dbReference type="InterPro" id="IPR023210">
    <property type="entry name" value="NADP_OxRdtase_dom"/>
</dbReference>
<dbReference type="PANTHER" id="PTHR43827">
    <property type="entry name" value="2,5-DIKETO-D-GLUCONIC ACID REDUCTASE"/>
    <property type="match status" value="1"/>
</dbReference>
<evidence type="ECO:0000313" key="5">
    <source>
        <dbReference type="EMBL" id="GAA2174088.1"/>
    </source>
</evidence>
<evidence type="ECO:0000259" key="4">
    <source>
        <dbReference type="Pfam" id="PF00248"/>
    </source>
</evidence>
<dbReference type="Pfam" id="PF00248">
    <property type="entry name" value="Aldo_ket_red"/>
    <property type="match status" value="1"/>
</dbReference>
<protein>
    <submittedName>
        <fullName evidence="5">Aldo/keto reductase</fullName>
    </submittedName>
</protein>
<evidence type="ECO:0000256" key="1">
    <source>
        <dbReference type="ARBA" id="ARBA00007905"/>
    </source>
</evidence>
<dbReference type="SUPFAM" id="SSF51430">
    <property type="entry name" value="NAD(P)-linked oxidoreductase"/>
    <property type="match status" value="1"/>
</dbReference>
<sequence>MSTAASSSTHADALVPPRIPLADGGWLSTVSLGTWKLDHEAARAAVAASILAGYRQVDTAARYHNELGVGQGIRDAGLADGEVQVTTKVRGGDQGYEETLRAVESSRRILGLDRIDLCLVHWPLPRLDRYVDTWRALVRLREDGVVASIGVSNFSLEQIDRLEAETGVLPVVDQVELHPRLPQAALRAGLAGRGVVAQAWGPLGRGKGLLDAEPLVAAARAHGVTPAQVALRWLVEIGAPPVPKSGDPDRRLANLDVFGFALTPDEHAAIATLETGERAGKDPATDEEF</sequence>
<dbReference type="PIRSF" id="PIRSF000097">
    <property type="entry name" value="AKR"/>
    <property type="match status" value="1"/>
</dbReference>
<dbReference type="Proteomes" id="UP001501599">
    <property type="component" value="Unassembled WGS sequence"/>
</dbReference>
<dbReference type="InterPro" id="IPR020471">
    <property type="entry name" value="AKR"/>
</dbReference>
<name>A0ABP5MKK3_9MICO</name>
<reference evidence="6" key="1">
    <citation type="journal article" date="2019" name="Int. J. Syst. Evol. Microbiol.">
        <title>The Global Catalogue of Microorganisms (GCM) 10K type strain sequencing project: providing services to taxonomists for standard genome sequencing and annotation.</title>
        <authorList>
            <consortium name="The Broad Institute Genomics Platform"/>
            <consortium name="The Broad Institute Genome Sequencing Center for Infectious Disease"/>
            <person name="Wu L."/>
            <person name="Ma J."/>
        </authorList>
    </citation>
    <scope>NUCLEOTIDE SEQUENCE [LARGE SCALE GENOMIC DNA]</scope>
    <source>
        <strain evidence="6">JCM 16026</strain>
    </source>
</reference>
<proteinExistence type="inferred from homology"/>
<dbReference type="InterPro" id="IPR036812">
    <property type="entry name" value="NAD(P)_OxRdtase_dom_sf"/>
</dbReference>
<dbReference type="PANTHER" id="PTHR43827:SF3">
    <property type="entry name" value="NADP-DEPENDENT OXIDOREDUCTASE DOMAIN-CONTAINING PROTEIN"/>
    <property type="match status" value="1"/>
</dbReference>
<keyword evidence="2" id="KW-0521">NADP</keyword>
<gene>
    <name evidence="5" type="ORF">GCM10009846_18680</name>
</gene>
<accession>A0ABP5MKK3</accession>
<evidence type="ECO:0000313" key="6">
    <source>
        <dbReference type="Proteomes" id="UP001501599"/>
    </source>
</evidence>
<comment type="similarity">
    <text evidence="1">Belongs to the aldo/keto reductase family.</text>
</comment>
<keyword evidence="3" id="KW-0560">Oxidoreductase</keyword>